<accession>A0ABR3GTP3</accession>
<proteinExistence type="predicted"/>
<name>A0ABR3GTP3_9PEZI</name>
<keyword evidence="3" id="KW-1185">Reference proteome</keyword>
<comment type="caution">
    <text evidence="2">The sequence shown here is derived from an EMBL/GenBank/DDBJ whole genome shotgun (WGS) entry which is preliminary data.</text>
</comment>
<gene>
    <name evidence="2" type="ORF">Q9L58_001762</name>
</gene>
<evidence type="ECO:0000313" key="2">
    <source>
        <dbReference type="EMBL" id="KAL0639301.1"/>
    </source>
</evidence>
<evidence type="ECO:0000256" key="1">
    <source>
        <dbReference type="SAM" id="MobiDB-lite"/>
    </source>
</evidence>
<dbReference type="Proteomes" id="UP001447188">
    <property type="component" value="Unassembled WGS sequence"/>
</dbReference>
<evidence type="ECO:0000313" key="3">
    <source>
        <dbReference type="Proteomes" id="UP001447188"/>
    </source>
</evidence>
<protein>
    <submittedName>
        <fullName evidence="2">Uncharacterized protein</fullName>
    </submittedName>
</protein>
<feature type="region of interest" description="Disordered" evidence="1">
    <location>
        <begin position="58"/>
        <end position="77"/>
    </location>
</feature>
<reference evidence="2 3" key="1">
    <citation type="submission" date="2024-02" db="EMBL/GenBank/DDBJ databases">
        <title>Discinaceae phylogenomics.</title>
        <authorList>
            <person name="Dirks A.C."/>
            <person name="James T.Y."/>
        </authorList>
    </citation>
    <scope>NUCLEOTIDE SEQUENCE [LARGE SCALE GENOMIC DNA]</scope>
    <source>
        <strain evidence="2 3">ACD0624</strain>
    </source>
</reference>
<sequence>MTESQTEDTTIEEPFSLPGLKYNQSSTFGPAMLAIVAQINGQTSHIHTVHAIIRGLQKNARRASKQPPPPTTYHNDPALVEKVPYKLGKSDLALMQG</sequence>
<dbReference type="EMBL" id="JBBBZM010000013">
    <property type="protein sequence ID" value="KAL0639301.1"/>
    <property type="molecule type" value="Genomic_DNA"/>
</dbReference>
<organism evidence="2 3">
    <name type="scientific">Discina gigas</name>
    <dbReference type="NCBI Taxonomy" id="1032678"/>
    <lineage>
        <taxon>Eukaryota</taxon>
        <taxon>Fungi</taxon>
        <taxon>Dikarya</taxon>
        <taxon>Ascomycota</taxon>
        <taxon>Pezizomycotina</taxon>
        <taxon>Pezizomycetes</taxon>
        <taxon>Pezizales</taxon>
        <taxon>Discinaceae</taxon>
        <taxon>Discina</taxon>
    </lineage>
</organism>